<keyword evidence="2" id="KW-1185">Reference proteome</keyword>
<organism evidence="1 2">
    <name type="scientific">Protopolystoma xenopodis</name>
    <dbReference type="NCBI Taxonomy" id="117903"/>
    <lineage>
        <taxon>Eukaryota</taxon>
        <taxon>Metazoa</taxon>
        <taxon>Spiralia</taxon>
        <taxon>Lophotrochozoa</taxon>
        <taxon>Platyhelminthes</taxon>
        <taxon>Monogenea</taxon>
        <taxon>Polyopisthocotylea</taxon>
        <taxon>Polystomatidea</taxon>
        <taxon>Polystomatidae</taxon>
        <taxon>Protopolystoma</taxon>
    </lineage>
</organism>
<evidence type="ECO:0000313" key="1">
    <source>
        <dbReference type="EMBL" id="VEL19814.1"/>
    </source>
</evidence>
<dbReference type="Proteomes" id="UP000784294">
    <property type="component" value="Unassembled WGS sequence"/>
</dbReference>
<dbReference type="AlphaFoldDB" id="A0A3S5BV46"/>
<comment type="caution">
    <text evidence="1">The sequence shown here is derived from an EMBL/GenBank/DDBJ whole genome shotgun (WGS) entry which is preliminary data.</text>
</comment>
<protein>
    <submittedName>
        <fullName evidence="1">Uncharacterized protein</fullName>
    </submittedName>
</protein>
<proteinExistence type="predicted"/>
<name>A0A3S5BV46_9PLAT</name>
<gene>
    <name evidence="1" type="ORF">PXEA_LOCUS13254</name>
</gene>
<evidence type="ECO:0000313" key="2">
    <source>
        <dbReference type="Proteomes" id="UP000784294"/>
    </source>
</evidence>
<sequence>MVGSFEEPLSSFTYADVLLGLIAFEASGLNTSLTSCSAGQTVPVSLVAECHLPTSRSEQSSGWKPADRIVFDPVRLEITLISEPQAGSAAPVTRAHLDGNRAGLPQLIRTSPVDLIPATDTLLSPNHLTARASQVRANPMRLIYVVTSPPARQQQVSC</sequence>
<accession>A0A3S5BV46</accession>
<reference evidence="1" key="1">
    <citation type="submission" date="2018-11" db="EMBL/GenBank/DDBJ databases">
        <authorList>
            <consortium name="Pathogen Informatics"/>
        </authorList>
    </citation>
    <scope>NUCLEOTIDE SEQUENCE</scope>
</reference>
<dbReference type="EMBL" id="CAAALY010043397">
    <property type="protein sequence ID" value="VEL19814.1"/>
    <property type="molecule type" value="Genomic_DNA"/>
</dbReference>